<name>A0A667YYY3_9TELE</name>
<accession>A0A667YYY3</accession>
<keyword evidence="2" id="KW-1185">Reference proteome</keyword>
<protein>
    <submittedName>
        <fullName evidence="1">Uncharacterized protein</fullName>
    </submittedName>
</protein>
<dbReference type="AlphaFoldDB" id="A0A667YYY3"/>
<reference evidence="1" key="1">
    <citation type="submission" date="2019-06" db="EMBL/GenBank/DDBJ databases">
        <authorList>
            <consortium name="Wellcome Sanger Institute Data Sharing"/>
        </authorList>
    </citation>
    <scope>NUCLEOTIDE SEQUENCE [LARGE SCALE GENOMIC DNA]</scope>
</reference>
<reference evidence="1" key="3">
    <citation type="submission" date="2025-09" db="UniProtKB">
        <authorList>
            <consortium name="Ensembl"/>
        </authorList>
    </citation>
    <scope>IDENTIFICATION</scope>
</reference>
<evidence type="ECO:0000313" key="1">
    <source>
        <dbReference type="Ensembl" id="ENSMMDP00005026291.1"/>
    </source>
</evidence>
<dbReference type="Proteomes" id="UP000472263">
    <property type="component" value="Chromosome 18"/>
</dbReference>
<proteinExistence type="predicted"/>
<sequence>MTPSGRWMPSSWFPRNIFKLMKLGKSNTSELFMITLKLHFISTQAESEQFSLFNSFS</sequence>
<dbReference type="InParanoid" id="A0A667YYY3"/>
<organism evidence="1 2">
    <name type="scientific">Myripristis murdjan</name>
    <name type="common">pinecone soldierfish</name>
    <dbReference type="NCBI Taxonomy" id="586833"/>
    <lineage>
        <taxon>Eukaryota</taxon>
        <taxon>Metazoa</taxon>
        <taxon>Chordata</taxon>
        <taxon>Craniata</taxon>
        <taxon>Vertebrata</taxon>
        <taxon>Euteleostomi</taxon>
        <taxon>Actinopterygii</taxon>
        <taxon>Neopterygii</taxon>
        <taxon>Teleostei</taxon>
        <taxon>Neoteleostei</taxon>
        <taxon>Acanthomorphata</taxon>
        <taxon>Holocentriformes</taxon>
        <taxon>Holocentridae</taxon>
        <taxon>Myripristis</taxon>
    </lineage>
</organism>
<reference evidence="1" key="2">
    <citation type="submission" date="2025-08" db="UniProtKB">
        <authorList>
            <consortium name="Ensembl"/>
        </authorList>
    </citation>
    <scope>IDENTIFICATION</scope>
</reference>
<evidence type="ECO:0000313" key="2">
    <source>
        <dbReference type="Proteomes" id="UP000472263"/>
    </source>
</evidence>
<dbReference type="Ensembl" id="ENSMMDT00005026839.1">
    <property type="protein sequence ID" value="ENSMMDP00005026291.1"/>
    <property type="gene ID" value="ENSMMDG00005012563.1"/>
</dbReference>